<keyword evidence="4" id="KW-1185">Reference proteome</keyword>
<protein>
    <recommendedName>
        <fullName evidence="2">KANL3/Tex30 alpha/beta hydrolase-like domain-containing protein</fullName>
    </recommendedName>
</protein>
<dbReference type="SUPFAM" id="SSF53474">
    <property type="entry name" value="alpha/beta-Hydrolases"/>
    <property type="match status" value="1"/>
</dbReference>
<proteinExistence type="predicted"/>
<feature type="compositionally biased region" description="Polar residues" evidence="1">
    <location>
        <begin position="93"/>
        <end position="113"/>
    </location>
</feature>
<dbReference type="Pfam" id="PF20408">
    <property type="entry name" value="Abhydrolase_11"/>
    <property type="match status" value="1"/>
</dbReference>
<evidence type="ECO:0000259" key="2">
    <source>
        <dbReference type="Pfam" id="PF20408"/>
    </source>
</evidence>
<evidence type="ECO:0000313" key="4">
    <source>
        <dbReference type="Proteomes" id="UP001600888"/>
    </source>
</evidence>
<name>A0ABR4F5J9_9PEZI</name>
<evidence type="ECO:0000313" key="3">
    <source>
        <dbReference type="EMBL" id="KAL2289929.1"/>
    </source>
</evidence>
<dbReference type="InterPro" id="IPR029058">
    <property type="entry name" value="AB_hydrolase_fold"/>
</dbReference>
<comment type="caution">
    <text evidence="3">The sequence shown here is derived from an EMBL/GenBank/DDBJ whole genome shotgun (WGS) entry which is preliminary data.</text>
</comment>
<feature type="region of interest" description="Disordered" evidence="1">
    <location>
        <begin position="93"/>
        <end position="127"/>
    </location>
</feature>
<reference evidence="3 4" key="1">
    <citation type="submission" date="2024-03" db="EMBL/GenBank/DDBJ databases">
        <title>A high-quality draft genome sequence of Diaporthe vaccinii, a causative agent of upright dieback and viscid rot disease in cranberry plants.</title>
        <authorList>
            <person name="Sarrasin M."/>
            <person name="Lang B.F."/>
            <person name="Burger G."/>
        </authorList>
    </citation>
    <scope>NUCLEOTIDE SEQUENCE [LARGE SCALE GENOMIC DNA]</scope>
    <source>
        <strain evidence="3 4">IS7</strain>
    </source>
</reference>
<sequence>MSSSSGMNRIVCSEEGKREICNEPSIPVKSYPIYYGCGIDGRDHDIPTSQALSNGIVLYYTPTNDPIIDNASPALTSSEGKDGQLPTRFASCSSAGSRTAGISTQYKKQPSTSRELRKRAGESRDRSTLACLPAEPEVIMSHGGARGIQAEASKQLCSGIARRFPVLAFQKDREDAEDAEVNRTACFSSLWLMNDITGKAMGGRSRGARCATQASVYSSNKNLILWSYPLVRNYDVRKQELLALSSDTRVLFIKGTKDWMAPEIIFGPVRREMKAKTWCIYVRDMDHNFHCKSDLQEQKICNAIGTIAGIWLKGNPEDNNTPWNSEDGTEMAVHWDEKRGEVVWTEWQPLGDEPPQTNIAQHDIAGLD</sequence>
<dbReference type="EMBL" id="JBAWTH010000011">
    <property type="protein sequence ID" value="KAL2289929.1"/>
    <property type="molecule type" value="Genomic_DNA"/>
</dbReference>
<gene>
    <name evidence="3" type="ORF">FJTKL_01208</name>
</gene>
<dbReference type="InterPro" id="IPR046879">
    <property type="entry name" value="KANL3/Tex30_Abhydrolase"/>
</dbReference>
<evidence type="ECO:0000256" key="1">
    <source>
        <dbReference type="SAM" id="MobiDB-lite"/>
    </source>
</evidence>
<dbReference type="Proteomes" id="UP001600888">
    <property type="component" value="Unassembled WGS sequence"/>
</dbReference>
<feature type="compositionally biased region" description="Basic and acidic residues" evidence="1">
    <location>
        <begin position="114"/>
        <end position="127"/>
    </location>
</feature>
<organism evidence="3 4">
    <name type="scientific">Diaporthe vaccinii</name>
    <dbReference type="NCBI Taxonomy" id="105482"/>
    <lineage>
        <taxon>Eukaryota</taxon>
        <taxon>Fungi</taxon>
        <taxon>Dikarya</taxon>
        <taxon>Ascomycota</taxon>
        <taxon>Pezizomycotina</taxon>
        <taxon>Sordariomycetes</taxon>
        <taxon>Sordariomycetidae</taxon>
        <taxon>Diaporthales</taxon>
        <taxon>Diaporthaceae</taxon>
        <taxon>Diaporthe</taxon>
        <taxon>Diaporthe eres species complex</taxon>
    </lineage>
</organism>
<accession>A0ABR4F5J9</accession>
<feature type="domain" description="KANL3/Tex30 alpha/beta hydrolase-like" evidence="2">
    <location>
        <begin position="200"/>
        <end position="294"/>
    </location>
</feature>